<name>A0A1H7I5Z9_9HYPH</name>
<dbReference type="RefSeq" id="WP_091830054.1">
    <property type="nucleotide sequence ID" value="NZ_FOAN01000001.1"/>
</dbReference>
<evidence type="ECO:0000313" key="1">
    <source>
        <dbReference type="EMBL" id="SEK57946.1"/>
    </source>
</evidence>
<sequence length="86" mass="8853">MTSTLLVVATIATLPASLWLALEGNAALALPLATVFVGLVRTIVRHAGRRGITPAEVAPLRMSTGSCESSGPIRQLPRCIAASCAL</sequence>
<dbReference type="OrthoDB" id="8163848at2"/>
<protein>
    <submittedName>
        <fullName evidence="1">Uncharacterized protein</fullName>
    </submittedName>
</protein>
<evidence type="ECO:0000313" key="2">
    <source>
        <dbReference type="Proteomes" id="UP000199664"/>
    </source>
</evidence>
<accession>A0A1H7I5Z9</accession>
<dbReference type="EMBL" id="FOAN01000001">
    <property type="protein sequence ID" value="SEK57946.1"/>
    <property type="molecule type" value="Genomic_DNA"/>
</dbReference>
<organism evidence="1 2">
    <name type="scientific">Bosea lupini</name>
    <dbReference type="NCBI Taxonomy" id="1036779"/>
    <lineage>
        <taxon>Bacteria</taxon>
        <taxon>Pseudomonadati</taxon>
        <taxon>Pseudomonadota</taxon>
        <taxon>Alphaproteobacteria</taxon>
        <taxon>Hyphomicrobiales</taxon>
        <taxon>Boseaceae</taxon>
        <taxon>Bosea</taxon>
    </lineage>
</organism>
<dbReference type="AlphaFoldDB" id="A0A1H7I5Z9"/>
<dbReference type="Proteomes" id="UP000199664">
    <property type="component" value="Unassembled WGS sequence"/>
</dbReference>
<gene>
    <name evidence="1" type="ORF">SAMN04515666_101875</name>
</gene>
<reference evidence="2" key="1">
    <citation type="submission" date="2016-10" db="EMBL/GenBank/DDBJ databases">
        <authorList>
            <person name="Varghese N."/>
            <person name="Submissions S."/>
        </authorList>
    </citation>
    <scope>NUCLEOTIDE SEQUENCE [LARGE SCALE GENOMIC DNA]</scope>
    <source>
        <strain evidence="2">LMG 26383,CCUG 61248,R- 45681</strain>
    </source>
</reference>
<proteinExistence type="predicted"/>
<keyword evidence="2" id="KW-1185">Reference proteome</keyword>